<keyword evidence="5" id="KW-1185">Reference proteome</keyword>
<comment type="similarity">
    <text evidence="1">Belongs to the sulfotransferase 1 family.</text>
</comment>
<keyword evidence="2" id="KW-0808">Transferase</keyword>
<proteinExistence type="inferred from homology"/>
<dbReference type="GO" id="GO:0008146">
    <property type="term" value="F:sulfotransferase activity"/>
    <property type="evidence" value="ECO:0007669"/>
    <property type="project" value="InterPro"/>
</dbReference>
<accession>A0A9P0P5D4</accession>
<evidence type="ECO:0000256" key="1">
    <source>
        <dbReference type="ARBA" id="ARBA00005771"/>
    </source>
</evidence>
<dbReference type="PANTHER" id="PTHR11783">
    <property type="entry name" value="SULFOTRANSFERASE SULT"/>
    <property type="match status" value="1"/>
</dbReference>
<sequence>MRVSRHQLDDRYKAIYENQLGEGNSLWEFHPGKVVLPGFFENYVGRILDAPIRKDDVWLVSYPKTGSTWCQEMIWLIQNNLDFEGSRRVLQQVRAPLIEASVVLFEFTSLFGDDFTNSVDYVANLPSPRAIKTHLPLELLPTQLDKVKPKIIYTMRNPKDVCVSYYFHSQLLHDFYVDFDTFCEMFLNDAIAYGSFFNHCFEAWNKRHEGNILIIRYEDMKKDAKKTVRNIADFLGKTLSDTEVDMIDSYLSFECMRKNKGCNVEALTDKKHGEHSFDKTGIHFLRKGQVGDWKNYMSEEMSRKFDEWIKKNTQGTDLRF</sequence>
<protein>
    <recommendedName>
        <fullName evidence="3">Sulfotransferase domain-containing protein</fullName>
    </recommendedName>
</protein>
<gene>
    <name evidence="4" type="ORF">ACAOBT_LOCUS6634</name>
</gene>
<evidence type="ECO:0000313" key="5">
    <source>
        <dbReference type="Proteomes" id="UP001152888"/>
    </source>
</evidence>
<dbReference type="InterPro" id="IPR027417">
    <property type="entry name" value="P-loop_NTPase"/>
</dbReference>
<dbReference type="AlphaFoldDB" id="A0A9P0P5D4"/>
<evidence type="ECO:0000256" key="2">
    <source>
        <dbReference type="ARBA" id="ARBA00022679"/>
    </source>
</evidence>
<dbReference type="InterPro" id="IPR000863">
    <property type="entry name" value="Sulfotransferase_dom"/>
</dbReference>
<reference evidence="4" key="1">
    <citation type="submission" date="2022-03" db="EMBL/GenBank/DDBJ databases">
        <authorList>
            <person name="Sayadi A."/>
        </authorList>
    </citation>
    <scope>NUCLEOTIDE SEQUENCE</scope>
</reference>
<dbReference type="Pfam" id="PF00685">
    <property type="entry name" value="Sulfotransfer_1"/>
    <property type="match status" value="1"/>
</dbReference>
<dbReference type="Gene3D" id="3.40.50.300">
    <property type="entry name" value="P-loop containing nucleotide triphosphate hydrolases"/>
    <property type="match status" value="1"/>
</dbReference>
<comment type="caution">
    <text evidence="4">The sequence shown here is derived from an EMBL/GenBank/DDBJ whole genome shotgun (WGS) entry which is preliminary data.</text>
</comment>
<feature type="domain" description="Sulfotransferase" evidence="3">
    <location>
        <begin position="54"/>
        <end position="316"/>
    </location>
</feature>
<organism evidence="4 5">
    <name type="scientific">Acanthoscelides obtectus</name>
    <name type="common">Bean weevil</name>
    <name type="synonym">Bruchus obtectus</name>
    <dbReference type="NCBI Taxonomy" id="200917"/>
    <lineage>
        <taxon>Eukaryota</taxon>
        <taxon>Metazoa</taxon>
        <taxon>Ecdysozoa</taxon>
        <taxon>Arthropoda</taxon>
        <taxon>Hexapoda</taxon>
        <taxon>Insecta</taxon>
        <taxon>Pterygota</taxon>
        <taxon>Neoptera</taxon>
        <taxon>Endopterygota</taxon>
        <taxon>Coleoptera</taxon>
        <taxon>Polyphaga</taxon>
        <taxon>Cucujiformia</taxon>
        <taxon>Chrysomeloidea</taxon>
        <taxon>Chrysomelidae</taxon>
        <taxon>Bruchinae</taxon>
        <taxon>Bruchini</taxon>
        <taxon>Acanthoscelides</taxon>
    </lineage>
</organism>
<dbReference type="OrthoDB" id="205623at2759"/>
<name>A0A9P0P5D4_ACAOB</name>
<evidence type="ECO:0000313" key="4">
    <source>
        <dbReference type="EMBL" id="CAH1966046.1"/>
    </source>
</evidence>
<dbReference type="Proteomes" id="UP001152888">
    <property type="component" value="Unassembled WGS sequence"/>
</dbReference>
<evidence type="ECO:0000259" key="3">
    <source>
        <dbReference type="Pfam" id="PF00685"/>
    </source>
</evidence>
<dbReference type="SUPFAM" id="SSF52540">
    <property type="entry name" value="P-loop containing nucleoside triphosphate hydrolases"/>
    <property type="match status" value="1"/>
</dbReference>
<dbReference type="EMBL" id="CAKOFQ010006730">
    <property type="protein sequence ID" value="CAH1966046.1"/>
    <property type="molecule type" value="Genomic_DNA"/>
</dbReference>